<feature type="compositionally biased region" description="Polar residues" evidence="3">
    <location>
        <begin position="1177"/>
        <end position="1186"/>
    </location>
</feature>
<accession>A0A164VYI6</accession>
<feature type="compositionally biased region" description="Basic and acidic residues" evidence="3">
    <location>
        <begin position="390"/>
        <end position="400"/>
    </location>
</feature>
<dbReference type="PROSITE" id="PS50014">
    <property type="entry name" value="BROMODOMAIN_2"/>
    <property type="match status" value="1"/>
</dbReference>
<dbReference type="Gene3D" id="1.20.920.10">
    <property type="entry name" value="Bromodomain-like"/>
    <property type="match status" value="1"/>
</dbReference>
<feature type="compositionally biased region" description="Basic residues" evidence="3">
    <location>
        <begin position="1187"/>
        <end position="1197"/>
    </location>
</feature>
<feature type="domain" description="Bromo" evidence="4">
    <location>
        <begin position="255"/>
        <end position="325"/>
    </location>
</feature>
<dbReference type="PANTHER" id="PTHR16266:SF17">
    <property type="entry name" value="BRWD3"/>
    <property type="match status" value="1"/>
</dbReference>
<feature type="compositionally biased region" description="Basic and acidic residues" evidence="3">
    <location>
        <begin position="1039"/>
        <end position="1049"/>
    </location>
</feature>
<dbReference type="InterPro" id="IPR036427">
    <property type="entry name" value="Bromodomain-like_sf"/>
</dbReference>
<dbReference type="InterPro" id="IPR057451">
    <property type="entry name" value="BRWD/PHIP_AD"/>
</dbReference>
<evidence type="ECO:0000256" key="2">
    <source>
        <dbReference type="PROSITE-ProRule" id="PRU00035"/>
    </source>
</evidence>
<dbReference type="GO" id="GO:0005634">
    <property type="term" value="C:nucleus"/>
    <property type="evidence" value="ECO:0007669"/>
    <property type="project" value="TreeGrafter"/>
</dbReference>
<organism evidence="5 6">
    <name type="scientific">Daphnia magna</name>
    <dbReference type="NCBI Taxonomy" id="35525"/>
    <lineage>
        <taxon>Eukaryota</taxon>
        <taxon>Metazoa</taxon>
        <taxon>Ecdysozoa</taxon>
        <taxon>Arthropoda</taxon>
        <taxon>Crustacea</taxon>
        <taxon>Branchiopoda</taxon>
        <taxon>Diplostraca</taxon>
        <taxon>Cladocera</taxon>
        <taxon>Anomopoda</taxon>
        <taxon>Daphniidae</taxon>
        <taxon>Daphnia</taxon>
    </lineage>
</organism>
<dbReference type="FunFam" id="1.20.920.10:FF:000066">
    <property type="entry name" value="Transcription initiation factor TFIID subunit 1"/>
    <property type="match status" value="1"/>
</dbReference>
<dbReference type="GO" id="GO:0006357">
    <property type="term" value="P:regulation of transcription by RNA polymerase II"/>
    <property type="evidence" value="ECO:0007669"/>
    <property type="project" value="TreeGrafter"/>
</dbReference>
<dbReference type="OrthoDB" id="10265743at2759"/>
<dbReference type="InterPro" id="IPR001487">
    <property type="entry name" value="Bromodomain"/>
</dbReference>
<reference evidence="5 6" key="1">
    <citation type="submission" date="2016-03" db="EMBL/GenBank/DDBJ databases">
        <title>EvidentialGene: Evidence-directed Construction of Genes on Genomes.</title>
        <authorList>
            <person name="Gilbert D.G."/>
            <person name="Choi J.-H."/>
            <person name="Mockaitis K."/>
            <person name="Colbourne J."/>
            <person name="Pfrender M."/>
        </authorList>
    </citation>
    <scope>NUCLEOTIDE SEQUENCE [LARGE SCALE GENOMIC DNA]</scope>
    <source>
        <strain evidence="5 6">Xinb3</strain>
        <tissue evidence="5">Complete organism</tissue>
    </source>
</reference>
<keyword evidence="6" id="KW-1185">Reference proteome</keyword>
<name>A0A164VYI6_9CRUS</name>
<dbReference type="SUPFAM" id="SSF47370">
    <property type="entry name" value="Bromodomain"/>
    <property type="match status" value="1"/>
</dbReference>
<evidence type="ECO:0000256" key="3">
    <source>
        <dbReference type="SAM" id="MobiDB-lite"/>
    </source>
</evidence>
<dbReference type="SMART" id="SM00297">
    <property type="entry name" value="BROMO"/>
    <property type="match status" value="1"/>
</dbReference>
<evidence type="ECO:0000313" key="6">
    <source>
        <dbReference type="Proteomes" id="UP000076858"/>
    </source>
</evidence>
<proteinExistence type="predicted"/>
<dbReference type="GO" id="GO:0008360">
    <property type="term" value="P:regulation of cell shape"/>
    <property type="evidence" value="ECO:0007669"/>
    <property type="project" value="TreeGrafter"/>
</dbReference>
<dbReference type="Proteomes" id="UP000076858">
    <property type="component" value="Unassembled WGS sequence"/>
</dbReference>
<feature type="region of interest" description="Disordered" evidence="3">
    <location>
        <begin position="361"/>
        <end position="400"/>
    </location>
</feature>
<dbReference type="AlphaFoldDB" id="A0A164VYI6"/>
<sequence length="1218" mass="138108">MMAKRSKKLGTKCFRPSDWLSSTELRRLPFYPQIGDEIIYFRQGHEFYVNIVKQKKIYEVNPSSLPWSKQTIDQQELVRILCVTYEVEPPRLVCLKLGSLEPKNGALTRKTFVIKYHDMEEVPDFLVLKQDYDAAITRQWNSSQRFRSLLNDHSGVQMWWEGQFMKREPFNPEIPESMFLCYLVRWDNGDLDRLSPWDLENIDPKRKPCRVGAGVRVLPIEILRTSYMPGINDWPPVGDRDSESDRISFGISQIMDLDVAKHFSSPVDLDDFPTYASIVKYPIDLSTIKARLDHRFYRRVAAVEHDIRRIHINALLFNDPKKSDIVKNSCITTDLCLEIIRNADVDVTALYRQYLEGCNKKETRGKSSETSNRNGESSQLPPGDSSLNGLDKKQHNMEHPTEETSFAFNLTNIIKESNQTSTLSRIQGQKFTPKTNQVVKEHCSTEASSIFSKGHISPKLSSFINADGPNTVVSLTMDGHKLDECSELESVRDEEITSQTKEKIIYPEEVKVEYLPKPKKVASISPYTFPRSDESKAVNLEENDVPARVDRYSLPMSRMVSRRRSAFPFHKVMRDNFEATLLPEPTVSSFSTVSTSESPRSKMFDRPKASSNPYIIDETCHQNSEITFTTSVKEKILDSNDVIIEFLAKRRKTSMSETDVISDEDIARNQEDNCMSAYRVQNKLTTTKSVSRKSRSLTRKVKRDNLAYPSLELTHLPLTMVSSTSHAGTKVLTSHKHRSSFHQLFWNNRSNLTSIRSKVHDSSITFENASITSVPVPIAVSTPIGRRKNNEDSNTSIELRKPRLLRNGTNNEISEQSPCCTHSSGNLCDIKKKNKRRLPSSSGWNISYFEHVAQETSATKSPKMQEQPSQPSLLNELPAKEMVAKILHPQLNSSSRKAEEALETVNDIPANIHRSIEVQIASLTSEKSFSAMTDAPPLAELERADSHGTSRQPISCSTSNFKDNRNEAADLSASKGNLLCEVHDKPQKQEVTPTSSNFFCPPFCEQFKAPDSLLKKTLKQEHHAKRLTHETKCGSKKDHLCEMTSDNRSETTGSNGRPSRSRSKDSLIAKILAESKVDTPIEKVTSGKSKIKPRKEKIPVISGSSKIKKPHEEPINVAVSIEEIMKKYLGSEICDEQPEESKKGRKKRPLDPKKKRSDKIISKRATTFKDNVENVGDASSNMATSGKTHKTARKRTSVKNASTNEQLNFVERILRERK</sequence>
<comment type="caution">
    <text evidence="5">The sequence shown here is derived from an EMBL/GenBank/DDBJ whole genome shotgun (WGS) entry which is preliminary data.</text>
</comment>
<feature type="compositionally biased region" description="Polar residues" evidence="3">
    <location>
        <begin position="368"/>
        <end position="388"/>
    </location>
</feature>
<evidence type="ECO:0000256" key="1">
    <source>
        <dbReference type="ARBA" id="ARBA00023117"/>
    </source>
</evidence>
<protein>
    <submittedName>
        <fullName evidence="5">Wd repeat domain-containing-like protein</fullName>
    </submittedName>
</protein>
<keyword evidence="1 2" id="KW-0103">Bromodomain</keyword>
<feature type="compositionally biased region" description="Basic residues" evidence="3">
    <location>
        <begin position="1143"/>
        <end position="1157"/>
    </location>
</feature>
<dbReference type="InterPro" id="IPR052060">
    <property type="entry name" value="Bromo_WD_repeat"/>
</dbReference>
<evidence type="ECO:0000259" key="4">
    <source>
        <dbReference type="PROSITE" id="PS50014"/>
    </source>
</evidence>
<feature type="region of interest" description="Disordered" evidence="3">
    <location>
        <begin position="1135"/>
        <end position="1205"/>
    </location>
</feature>
<gene>
    <name evidence="5" type="ORF">APZ42_022006</name>
</gene>
<dbReference type="EMBL" id="LRGB01001348">
    <property type="protein sequence ID" value="KZS12786.1"/>
    <property type="molecule type" value="Genomic_DNA"/>
</dbReference>
<evidence type="ECO:0000313" key="5">
    <source>
        <dbReference type="EMBL" id="KZS12786.1"/>
    </source>
</evidence>
<dbReference type="GO" id="GO:0007010">
    <property type="term" value="P:cytoskeleton organization"/>
    <property type="evidence" value="ECO:0007669"/>
    <property type="project" value="TreeGrafter"/>
</dbReference>
<dbReference type="PANTHER" id="PTHR16266">
    <property type="entry name" value="WD REPEAT DOMAIN 9"/>
    <property type="match status" value="1"/>
</dbReference>
<dbReference type="Pfam" id="PF25313">
    <property type="entry name" value="BRWD_AD"/>
    <property type="match status" value="1"/>
</dbReference>
<dbReference type="Pfam" id="PF00439">
    <property type="entry name" value="Bromodomain"/>
    <property type="match status" value="1"/>
</dbReference>
<feature type="region of interest" description="Disordered" evidence="3">
    <location>
        <begin position="1039"/>
        <end position="1065"/>
    </location>
</feature>
<dbReference type="STRING" id="35525.A0A164VYI6"/>
<dbReference type="PRINTS" id="PR00503">
    <property type="entry name" value="BROMODOMAIN"/>
</dbReference>